<gene>
    <name evidence="1" type="ORF">C7449_103141</name>
</gene>
<dbReference type="Proteomes" id="UP000241247">
    <property type="component" value="Unassembled WGS sequence"/>
</dbReference>
<keyword evidence="2" id="KW-1185">Reference proteome</keyword>
<dbReference type="AlphaFoldDB" id="A0A2T5BAX6"/>
<evidence type="ECO:0000313" key="2">
    <source>
        <dbReference type="Proteomes" id="UP000241247"/>
    </source>
</evidence>
<comment type="caution">
    <text evidence="1">The sequence shown here is derived from an EMBL/GenBank/DDBJ whole genome shotgun (WGS) entry which is preliminary data.</text>
</comment>
<evidence type="ECO:0000313" key="1">
    <source>
        <dbReference type="EMBL" id="PTM96127.1"/>
    </source>
</evidence>
<protein>
    <submittedName>
        <fullName evidence="1">Uncharacterized protein</fullName>
    </submittedName>
</protein>
<name>A0A2T5BAX6_MYCDI</name>
<sequence>MGPSLVKVRTLSDIKRLPGHSHHIQTRRLDFGAYVKTAEWALAVSVQRICLSSRETGLRKKLDRSAVRISFNLDRTDVAEF</sequence>
<organism evidence="1 2">
    <name type="scientific">Mycoplana dimorpha</name>
    <dbReference type="NCBI Taxonomy" id="28320"/>
    <lineage>
        <taxon>Bacteria</taxon>
        <taxon>Pseudomonadati</taxon>
        <taxon>Pseudomonadota</taxon>
        <taxon>Alphaproteobacteria</taxon>
        <taxon>Hyphomicrobiales</taxon>
        <taxon>Rhizobiaceae</taxon>
        <taxon>Mycoplana</taxon>
    </lineage>
</organism>
<dbReference type="EMBL" id="PZZZ01000003">
    <property type="protein sequence ID" value="PTM96127.1"/>
    <property type="molecule type" value="Genomic_DNA"/>
</dbReference>
<accession>A0A2T5BAX6</accession>
<proteinExistence type="predicted"/>
<reference evidence="1 2" key="1">
    <citation type="submission" date="2018-04" db="EMBL/GenBank/DDBJ databases">
        <title>Genomic Encyclopedia of Type Strains, Phase IV (KMG-IV): sequencing the most valuable type-strain genomes for metagenomic binning, comparative biology and taxonomic classification.</title>
        <authorList>
            <person name="Goeker M."/>
        </authorList>
    </citation>
    <scope>NUCLEOTIDE SEQUENCE [LARGE SCALE GENOMIC DNA]</scope>
    <source>
        <strain evidence="1 2">DSM 7138</strain>
    </source>
</reference>